<dbReference type="EMBL" id="EQ974234">
    <property type="protein sequence ID" value="EEF31559.1"/>
    <property type="molecule type" value="Genomic_DNA"/>
</dbReference>
<sequence>MQESLIKYHGKQTKLLVKSEIYRLFKHLASHRYFYPLGQMSRTKRMPSQHCQLSL</sequence>
<protein>
    <submittedName>
        <fullName evidence="1">Uncharacterized protein</fullName>
    </submittedName>
</protein>
<name>B9SXV0_RICCO</name>
<gene>
    <name evidence="1" type="ORF">RCOM_0490820</name>
</gene>
<dbReference type="AlphaFoldDB" id="B9SXV0"/>
<evidence type="ECO:0000313" key="1">
    <source>
        <dbReference type="EMBL" id="EEF31559.1"/>
    </source>
</evidence>
<organism evidence="1 2">
    <name type="scientific">Ricinus communis</name>
    <name type="common">Castor bean</name>
    <dbReference type="NCBI Taxonomy" id="3988"/>
    <lineage>
        <taxon>Eukaryota</taxon>
        <taxon>Viridiplantae</taxon>
        <taxon>Streptophyta</taxon>
        <taxon>Embryophyta</taxon>
        <taxon>Tracheophyta</taxon>
        <taxon>Spermatophyta</taxon>
        <taxon>Magnoliopsida</taxon>
        <taxon>eudicotyledons</taxon>
        <taxon>Gunneridae</taxon>
        <taxon>Pentapetalae</taxon>
        <taxon>rosids</taxon>
        <taxon>fabids</taxon>
        <taxon>Malpighiales</taxon>
        <taxon>Euphorbiaceae</taxon>
        <taxon>Acalyphoideae</taxon>
        <taxon>Acalypheae</taxon>
        <taxon>Ricinus</taxon>
    </lineage>
</organism>
<reference evidence="2" key="1">
    <citation type="journal article" date="2010" name="Nat. Biotechnol.">
        <title>Draft genome sequence of the oilseed species Ricinus communis.</title>
        <authorList>
            <person name="Chan A.P."/>
            <person name="Crabtree J."/>
            <person name="Zhao Q."/>
            <person name="Lorenzi H."/>
            <person name="Orvis J."/>
            <person name="Puiu D."/>
            <person name="Melake-Berhan A."/>
            <person name="Jones K.M."/>
            <person name="Redman J."/>
            <person name="Chen G."/>
            <person name="Cahoon E.B."/>
            <person name="Gedil M."/>
            <person name="Stanke M."/>
            <person name="Haas B.J."/>
            <person name="Wortman J.R."/>
            <person name="Fraser-Liggett C.M."/>
            <person name="Ravel J."/>
            <person name="Rabinowicz P.D."/>
        </authorList>
    </citation>
    <scope>NUCLEOTIDE SEQUENCE [LARGE SCALE GENOMIC DNA]</scope>
    <source>
        <strain evidence="2">cv. Hale</strain>
    </source>
</reference>
<evidence type="ECO:0000313" key="2">
    <source>
        <dbReference type="Proteomes" id="UP000008311"/>
    </source>
</evidence>
<keyword evidence="2" id="KW-1185">Reference proteome</keyword>
<proteinExistence type="predicted"/>
<dbReference type="Proteomes" id="UP000008311">
    <property type="component" value="Unassembled WGS sequence"/>
</dbReference>
<accession>B9SXV0</accession>
<dbReference type="InParanoid" id="B9SXV0"/>